<organism evidence="2 3">
    <name type="scientific">Flagellimonas maritima</name>
    <dbReference type="NCBI Taxonomy" id="1383885"/>
    <lineage>
        <taxon>Bacteria</taxon>
        <taxon>Pseudomonadati</taxon>
        <taxon>Bacteroidota</taxon>
        <taxon>Flavobacteriia</taxon>
        <taxon>Flavobacteriales</taxon>
        <taxon>Flavobacteriaceae</taxon>
        <taxon>Flagellimonas</taxon>
    </lineage>
</organism>
<dbReference type="RefSeq" id="WP_112378482.1">
    <property type="nucleotide sequence ID" value="NZ_CP030104.1"/>
</dbReference>
<feature type="transmembrane region" description="Helical" evidence="1">
    <location>
        <begin position="73"/>
        <end position="91"/>
    </location>
</feature>
<sequence>MNKLVKIVLIVIGLVAAALWFFMPSADDPDAINSGAMNFMFIIMYILLAIAVITTVFFGLAKLVSSPASIKKALFAIGGLALVVAISYGLSSSEEAQAVVSTFENNPNLVAEESTVKTIGMGLNVFFILTLIAVGLMVFSGLKKMFVK</sequence>
<evidence type="ECO:0000313" key="2">
    <source>
        <dbReference type="EMBL" id="AWX45060.1"/>
    </source>
</evidence>
<reference evidence="2 3" key="1">
    <citation type="submission" date="2018-06" db="EMBL/GenBank/DDBJ databases">
        <title>Spongiibacterium sp. HME9304 Genome sequencing and assembly.</title>
        <authorList>
            <person name="Kang H."/>
            <person name="Kim H."/>
            <person name="Joh K."/>
        </authorList>
    </citation>
    <scope>NUCLEOTIDE SEQUENCE [LARGE SCALE GENOMIC DNA]</scope>
    <source>
        <strain evidence="2 3">HME9304</strain>
    </source>
</reference>
<dbReference type="AlphaFoldDB" id="A0A2Z4LTM5"/>
<proteinExistence type="predicted"/>
<keyword evidence="1" id="KW-1133">Transmembrane helix</keyword>
<feature type="transmembrane region" description="Helical" evidence="1">
    <location>
        <begin position="7"/>
        <end position="23"/>
    </location>
</feature>
<evidence type="ECO:0000256" key="1">
    <source>
        <dbReference type="SAM" id="Phobius"/>
    </source>
</evidence>
<dbReference type="OrthoDB" id="1449378at2"/>
<name>A0A2Z4LTM5_9FLAO</name>
<evidence type="ECO:0000313" key="3">
    <source>
        <dbReference type="Proteomes" id="UP000248536"/>
    </source>
</evidence>
<keyword evidence="1" id="KW-0472">Membrane</keyword>
<feature type="transmembrane region" description="Helical" evidence="1">
    <location>
        <begin position="35"/>
        <end position="61"/>
    </location>
</feature>
<keyword evidence="3" id="KW-1185">Reference proteome</keyword>
<dbReference type="KEGG" id="spon:HME9304_02069"/>
<dbReference type="Proteomes" id="UP000248536">
    <property type="component" value="Chromosome"/>
</dbReference>
<accession>A0A2Z4LTM5</accession>
<gene>
    <name evidence="2" type="ORF">HME9304_02069</name>
</gene>
<protein>
    <submittedName>
        <fullName evidence="2">Uncharacterized protein</fullName>
    </submittedName>
</protein>
<keyword evidence="1" id="KW-0812">Transmembrane</keyword>
<dbReference type="EMBL" id="CP030104">
    <property type="protein sequence ID" value="AWX45060.1"/>
    <property type="molecule type" value="Genomic_DNA"/>
</dbReference>
<feature type="transmembrane region" description="Helical" evidence="1">
    <location>
        <begin position="119"/>
        <end position="142"/>
    </location>
</feature>